<protein>
    <submittedName>
        <fullName evidence="1">Uncharacterized protein</fullName>
    </submittedName>
</protein>
<comment type="caution">
    <text evidence="1">The sequence shown here is derived from an EMBL/GenBank/DDBJ whole genome shotgun (WGS) entry which is preliminary data.</text>
</comment>
<accession>A0AAV7M0I7</accession>
<reference evidence="1" key="1">
    <citation type="journal article" date="2022" name="bioRxiv">
        <title>Sequencing and chromosome-scale assembly of the giantPleurodeles waltlgenome.</title>
        <authorList>
            <person name="Brown T."/>
            <person name="Elewa A."/>
            <person name="Iarovenko S."/>
            <person name="Subramanian E."/>
            <person name="Araus A.J."/>
            <person name="Petzold A."/>
            <person name="Susuki M."/>
            <person name="Suzuki K.-i.T."/>
            <person name="Hayashi T."/>
            <person name="Toyoda A."/>
            <person name="Oliveira C."/>
            <person name="Osipova E."/>
            <person name="Leigh N.D."/>
            <person name="Simon A."/>
            <person name="Yun M.H."/>
        </authorList>
    </citation>
    <scope>NUCLEOTIDE SEQUENCE</scope>
    <source>
        <strain evidence="1">20211129_DDA</strain>
        <tissue evidence="1">Liver</tissue>
    </source>
</reference>
<organism evidence="1 2">
    <name type="scientific">Pleurodeles waltl</name>
    <name type="common">Iberian ribbed newt</name>
    <dbReference type="NCBI Taxonomy" id="8319"/>
    <lineage>
        <taxon>Eukaryota</taxon>
        <taxon>Metazoa</taxon>
        <taxon>Chordata</taxon>
        <taxon>Craniata</taxon>
        <taxon>Vertebrata</taxon>
        <taxon>Euteleostomi</taxon>
        <taxon>Amphibia</taxon>
        <taxon>Batrachia</taxon>
        <taxon>Caudata</taxon>
        <taxon>Salamandroidea</taxon>
        <taxon>Salamandridae</taxon>
        <taxon>Pleurodelinae</taxon>
        <taxon>Pleurodeles</taxon>
    </lineage>
</organism>
<dbReference type="Proteomes" id="UP001066276">
    <property type="component" value="Chromosome 10"/>
</dbReference>
<name>A0AAV7M0I7_PLEWA</name>
<keyword evidence="2" id="KW-1185">Reference proteome</keyword>
<proteinExistence type="predicted"/>
<dbReference type="AlphaFoldDB" id="A0AAV7M0I7"/>
<dbReference type="EMBL" id="JANPWB010000014">
    <property type="protein sequence ID" value="KAJ1096310.1"/>
    <property type="molecule type" value="Genomic_DNA"/>
</dbReference>
<gene>
    <name evidence="1" type="ORF">NDU88_001453</name>
</gene>
<evidence type="ECO:0000313" key="1">
    <source>
        <dbReference type="EMBL" id="KAJ1096310.1"/>
    </source>
</evidence>
<evidence type="ECO:0000313" key="2">
    <source>
        <dbReference type="Proteomes" id="UP001066276"/>
    </source>
</evidence>
<sequence>MGEYSALLPEDAGVAAWRYIEWFKFCSSRAISAGLGSRLPGYQVRVKVEAPSCPGGLGTRCRGAGGVMQRDGAMAAWGA</sequence>